<evidence type="ECO:0000256" key="12">
    <source>
        <dbReference type="SAM" id="MobiDB-lite"/>
    </source>
</evidence>
<dbReference type="Pfam" id="PF00076">
    <property type="entry name" value="RRM_1"/>
    <property type="match status" value="1"/>
</dbReference>
<proteinExistence type="predicted"/>
<keyword evidence="7 11" id="KW-0694">RNA-binding</keyword>
<reference evidence="14" key="1">
    <citation type="submission" date="2018-11" db="EMBL/GenBank/DDBJ databases">
        <authorList>
            <person name="Alioto T."/>
            <person name="Alioto T."/>
        </authorList>
    </citation>
    <scope>NUCLEOTIDE SEQUENCE</scope>
</reference>
<dbReference type="FunFam" id="3.30.70.330:FF:000115">
    <property type="entry name" value="eukaryotic translation initiation factor 4H"/>
    <property type="match status" value="1"/>
</dbReference>
<feature type="compositionally biased region" description="Polar residues" evidence="12">
    <location>
        <begin position="293"/>
        <end position="302"/>
    </location>
</feature>
<feature type="compositionally biased region" description="Polar residues" evidence="12">
    <location>
        <begin position="262"/>
        <end position="274"/>
    </location>
</feature>
<comment type="caution">
    <text evidence="14">The sequence shown here is derived from an EMBL/GenBank/DDBJ whole genome shotgun (WGS) entry which is preliminary data.</text>
</comment>
<evidence type="ECO:0000313" key="14">
    <source>
        <dbReference type="EMBL" id="VDH98603.1"/>
    </source>
</evidence>
<keyword evidence="5" id="KW-0396">Initiation factor</keyword>
<feature type="compositionally biased region" description="Basic and acidic residues" evidence="12">
    <location>
        <begin position="278"/>
        <end position="290"/>
    </location>
</feature>
<evidence type="ECO:0000256" key="6">
    <source>
        <dbReference type="ARBA" id="ARBA00022553"/>
    </source>
</evidence>
<dbReference type="InterPro" id="IPR012677">
    <property type="entry name" value="Nucleotide-bd_a/b_plait_sf"/>
</dbReference>
<evidence type="ECO:0000256" key="11">
    <source>
        <dbReference type="PROSITE-ProRule" id="PRU00176"/>
    </source>
</evidence>
<dbReference type="InterPro" id="IPR034229">
    <property type="entry name" value="eIF4H_RRM"/>
</dbReference>
<feature type="compositionally biased region" description="Gly residues" evidence="12">
    <location>
        <begin position="26"/>
        <end position="50"/>
    </location>
</feature>
<feature type="compositionally biased region" description="Gly residues" evidence="12">
    <location>
        <begin position="201"/>
        <end position="223"/>
    </location>
</feature>
<evidence type="ECO:0000256" key="8">
    <source>
        <dbReference type="ARBA" id="ARBA00022917"/>
    </source>
</evidence>
<feature type="region of interest" description="Disordered" evidence="12">
    <location>
        <begin position="1"/>
        <end position="59"/>
    </location>
</feature>
<dbReference type="CDD" id="cd12401">
    <property type="entry name" value="RRM_eIF4H"/>
    <property type="match status" value="1"/>
</dbReference>
<evidence type="ECO:0000256" key="10">
    <source>
        <dbReference type="ARBA" id="ARBA00025462"/>
    </source>
</evidence>
<evidence type="ECO:0000256" key="3">
    <source>
        <dbReference type="ARBA" id="ARBA00022481"/>
    </source>
</evidence>
<evidence type="ECO:0000256" key="4">
    <source>
        <dbReference type="ARBA" id="ARBA00022490"/>
    </source>
</evidence>
<dbReference type="OrthoDB" id="48651at2759"/>
<keyword evidence="8" id="KW-0648">Protein biosynthesis</keyword>
<evidence type="ECO:0000256" key="2">
    <source>
        <dbReference type="ARBA" id="ARBA00013856"/>
    </source>
</evidence>
<evidence type="ECO:0000313" key="16">
    <source>
        <dbReference type="Proteomes" id="UP000596742"/>
    </source>
</evidence>
<dbReference type="AlphaFoldDB" id="A0A8B6C3A0"/>
<keyword evidence="4" id="KW-0963">Cytoplasm</keyword>
<keyword evidence="9" id="KW-0007">Acetylation</keyword>
<evidence type="ECO:0000256" key="1">
    <source>
        <dbReference type="ARBA" id="ARBA00004556"/>
    </source>
</evidence>
<dbReference type="EMBL" id="UYJE01009012">
    <property type="protein sequence ID" value="VDI69246.1"/>
    <property type="molecule type" value="Genomic_DNA"/>
</dbReference>
<organism evidence="14 16">
    <name type="scientific">Mytilus galloprovincialis</name>
    <name type="common">Mediterranean mussel</name>
    <dbReference type="NCBI Taxonomy" id="29158"/>
    <lineage>
        <taxon>Eukaryota</taxon>
        <taxon>Metazoa</taxon>
        <taxon>Spiralia</taxon>
        <taxon>Lophotrochozoa</taxon>
        <taxon>Mollusca</taxon>
        <taxon>Bivalvia</taxon>
        <taxon>Autobranchia</taxon>
        <taxon>Pteriomorphia</taxon>
        <taxon>Mytilida</taxon>
        <taxon>Mytiloidea</taxon>
        <taxon>Mytilidae</taxon>
        <taxon>Mytilinae</taxon>
        <taxon>Mytilus</taxon>
    </lineage>
</organism>
<feature type="compositionally biased region" description="Gly residues" evidence="12">
    <location>
        <begin position="146"/>
        <end position="174"/>
    </location>
</feature>
<dbReference type="Proteomes" id="UP000596742">
    <property type="component" value="Unassembled WGS sequence"/>
</dbReference>
<dbReference type="InterPro" id="IPR035979">
    <property type="entry name" value="RBD_domain_sf"/>
</dbReference>
<dbReference type="SUPFAM" id="SSF54928">
    <property type="entry name" value="RNA-binding domain, RBD"/>
    <property type="match status" value="1"/>
</dbReference>
<evidence type="ECO:0000256" key="9">
    <source>
        <dbReference type="ARBA" id="ARBA00022990"/>
    </source>
</evidence>
<feature type="compositionally biased region" description="Basic and acidic residues" evidence="12">
    <location>
        <begin position="134"/>
        <end position="144"/>
    </location>
</feature>
<evidence type="ECO:0000256" key="5">
    <source>
        <dbReference type="ARBA" id="ARBA00022540"/>
    </source>
</evidence>
<evidence type="ECO:0000256" key="7">
    <source>
        <dbReference type="ARBA" id="ARBA00022884"/>
    </source>
</evidence>
<keyword evidence="16" id="KW-1185">Reference proteome</keyword>
<dbReference type="PROSITE" id="PS50102">
    <property type="entry name" value="RRM"/>
    <property type="match status" value="1"/>
</dbReference>
<keyword evidence="3" id="KW-0488">Methylation</keyword>
<feature type="compositionally biased region" description="Basic and acidic residues" evidence="12">
    <location>
        <begin position="224"/>
        <end position="240"/>
    </location>
</feature>
<sequence>MADYGEHNNYQSGDRFRSDNYDNYNSGGGGQNRGYRGGGGGGRGGGGGGQKPLPTEPPFTAYVGNLPNGLVQGDLELIFKDLRVRSVRLVRDRDTDKFKGFAYVEFEDLDSLKEALTYHGALFEDRNLRVDIAESRDRGKDRGRGRGGQGGFRGGNRGGGRGGRGGMDGGGGWNDRGNDHDGQYGDRRGGRGGGYRDRGGFDGGSRGGGGYDRGGGSYGGGGRSRQDRPPMREEEFREPSPESAAARPKLKLKPRTVAAPVLQTSEAGRNTSIFGTGKPREAAADAESKTRSRNVSEGSNQE</sequence>
<feature type="domain" description="RRM" evidence="13">
    <location>
        <begin position="59"/>
        <end position="135"/>
    </location>
</feature>
<feature type="compositionally biased region" description="Basic and acidic residues" evidence="12">
    <location>
        <begin position="176"/>
        <end position="200"/>
    </location>
</feature>
<keyword evidence="6" id="KW-0597">Phosphoprotein</keyword>
<comment type="subcellular location">
    <subcellularLocation>
        <location evidence="1">Cytoplasm</location>
        <location evidence="1">Perinuclear region</location>
    </subcellularLocation>
</comment>
<dbReference type="PANTHER" id="PTHR23236:SF11">
    <property type="entry name" value="EUKARYOTIC TRANSLATION INITIATION FACTOR 4H"/>
    <property type="match status" value="1"/>
</dbReference>
<dbReference type="InterPro" id="IPR000504">
    <property type="entry name" value="RRM_dom"/>
</dbReference>
<dbReference type="PANTHER" id="PTHR23236">
    <property type="entry name" value="EUKARYOTIC TRANSLATION INITIATION FACTOR 4B/4H"/>
    <property type="match status" value="1"/>
</dbReference>
<dbReference type="GO" id="GO:0048471">
    <property type="term" value="C:perinuclear region of cytoplasm"/>
    <property type="evidence" value="ECO:0007669"/>
    <property type="project" value="UniProtKB-SubCell"/>
</dbReference>
<protein>
    <recommendedName>
        <fullName evidence="2">Eukaryotic translation initiation factor 4H</fullName>
    </recommendedName>
</protein>
<dbReference type="GO" id="GO:0003723">
    <property type="term" value="F:RNA binding"/>
    <property type="evidence" value="ECO:0007669"/>
    <property type="project" value="UniProtKB-UniRule"/>
</dbReference>
<evidence type="ECO:0000259" key="13">
    <source>
        <dbReference type="PROSITE" id="PS50102"/>
    </source>
</evidence>
<dbReference type="Gene3D" id="3.30.70.330">
    <property type="match status" value="1"/>
</dbReference>
<accession>A0A8B6C3A0</accession>
<dbReference type="EMBL" id="UYJE01001027">
    <property type="protein sequence ID" value="VDH98603.1"/>
    <property type="molecule type" value="Genomic_DNA"/>
</dbReference>
<name>A0A8B6C3A0_MYTGA</name>
<feature type="region of interest" description="Disordered" evidence="12">
    <location>
        <begin position="134"/>
        <end position="302"/>
    </location>
</feature>
<comment type="function">
    <text evidence="10">Stimulates the RNA helicase activity of EIF4A in the translation initiation complex. Binds weakly mRNA.</text>
</comment>
<dbReference type="GO" id="GO:0003743">
    <property type="term" value="F:translation initiation factor activity"/>
    <property type="evidence" value="ECO:0007669"/>
    <property type="project" value="UniProtKB-KW"/>
</dbReference>
<dbReference type="SMART" id="SM00360">
    <property type="entry name" value="RRM"/>
    <property type="match status" value="1"/>
</dbReference>
<gene>
    <name evidence="14" type="ORF">MGAL_10B006595</name>
    <name evidence="15" type="ORF">MGAL_10B035735</name>
</gene>
<evidence type="ECO:0000313" key="15">
    <source>
        <dbReference type="EMBL" id="VDI69246.1"/>
    </source>
</evidence>